<dbReference type="InterPro" id="IPR006015">
    <property type="entry name" value="Universal_stress_UspA"/>
</dbReference>
<dbReference type="PATRIC" id="fig|679201.3.peg.1157"/>
<dbReference type="HOGENOM" id="CLU_049301_16_2_9"/>
<dbReference type="InterPro" id="IPR006016">
    <property type="entry name" value="UspA"/>
</dbReference>
<dbReference type="RefSeq" id="WP_006692590.1">
    <property type="nucleotide sequence ID" value="NZ_JH376798.1"/>
</dbReference>
<dbReference type="InterPro" id="IPR014729">
    <property type="entry name" value="Rossmann-like_a/b/a_fold"/>
</dbReference>
<protein>
    <recommendedName>
        <fullName evidence="2">UspA domain-containing protein</fullName>
    </recommendedName>
</protein>
<organism evidence="3 4">
    <name type="scientific">Selenomonas infelix ATCC 43532</name>
    <dbReference type="NCBI Taxonomy" id="679201"/>
    <lineage>
        <taxon>Bacteria</taxon>
        <taxon>Bacillati</taxon>
        <taxon>Bacillota</taxon>
        <taxon>Negativicutes</taxon>
        <taxon>Selenomonadales</taxon>
        <taxon>Selenomonadaceae</taxon>
        <taxon>Selenomonas</taxon>
    </lineage>
</organism>
<sequence>MMKNILVPVDGSEGADRAIEKAVMLAQTCGAKLNFLYVANINQLAINAVLSDAILDSVTKAGNVILDRALEMVPAGVAKESFSDTGSPAVVILDFAETNDIDLIVMGSRGLGVVKGVLLGSVSQYVVEQSKCPVLVVK</sequence>
<dbReference type="EMBL" id="ACZM01000012">
    <property type="protein sequence ID" value="EHG20947.1"/>
    <property type="molecule type" value="Genomic_DNA"/>
</dbReference>
<name>G5GPG2_9FIRM</name>
<comment type="similarity">
    <text evidence="1">Belongs to the universal stress protein A family.</text>
</comment>
<comment type="caution">
    <text evidence="3">The sequence shown here is derived from an EMBL/GenBank/DDBJ whole genome shotgun (WGS) entry which is preliminary data.</text>
</comment>
<reference evidence="3 4" key="1">
    <citation type="submission" date="2011-08" db="EMBL/GenBank/DDBJ databases">
        <title>The Genome Sequence of Selenomonas infelix ATCC 43532.</title>
        <authorList>
            <consortium name="The Broad Institute Genome Sequencing Platform"/>
            <person name="Earl A."/>
            <person name="Ward D."/>
            <person name="Feldgarden M."/>
            <person name="Gevers D."/>
            <person name="Izard J."/>
            <person name="Blanton J.M."/>
            <person name="Baranova O.V."/>
            <person name="Dewhirst F.E."/>
            <person name="Young S.K."/>
            <person name="Zeng Q."/>
            <person name="Gargeya S."/>
            <person name="Fitzgerald M."/>
            <person name="Haas B."/>
            <person name="Abouelleil A."/>
            <person name="Alvarado L."/>
            <person name="Arachchi H.M."/>
            <person name="Berlin A."/>
            <person name="Brown A."/>
            <person name="Chapman S.B."/>
            <person name="Chen Z."/>
            <person name="Dunbar C."/>
            <person name="Freedman E."/>
            <person name="Gearin G."/>
            <person name="Gellesch M."/>
            <person name="Goldberg J."/>
            <person name="Griggs A."/>
            <person name="Gujja S."/>
            <person name="Heiman D."/>
            <person name="Howarth C."/>
            <person name="Larson L."/>
            <person name="Lui A."/>
            <person name="MacDonald P.J.P."/>
            <person name="Montmayeur A."/>
            <person name="Murphy C."/>
            <person name="Neiman D."/>
            <person name="Pearson M."/>
            <person name="Priest M."/>
            <person name="Roberts A."/>
            <person name="Saif S."/>
            <person name="Shea T."/>
            <person name="Shenoy N."/>
            <person name="Sisk P."/>
            <person name="Stolte C."/>
            <person name="Sykes S."/>
            <person name="Wortman J."/>
            <person name="Nusbaum C."/>
            <person name="Birren B."/>
        </authorList>
    </citation>
    <scope>NUCLEOTIDE SEQUENCE [LARGE SCALE GENOMIC DNA]</scope>
    <source>
        <strain evidence="3 4">ATCC 43532</strain>
    </source>
</reference>
<accession>G5GPG2</accession>
<feature type="domain" description="UspA" evidence="2">
    <location>
        <begin position="1"/>
        <end position="138"/>
    </location>
</feature>
<dbReference type="AlphaFoldDB" id="G5GPG2"/>
<dbReference type="PANTHER" id="PTHR46268:SF25">
    <property type="entry name" value="USPA DOMAIN PROTEIN"/>
    <property type="match status" value="1"/>
</dbReference>
<proteinExistence type="inferred from homology"/>
<evidence type="ECO:0000256" key="1">
    <source>
        <dbReference type="ARBA" id="ARBA00008791"/>
    </source>
</evidence>
<evidence type="ECO:0000259" key="2">
    <source>
        <dbReference type="Pfam" id="PF00582"/>
    </source>
</evidence>
<dbReference type="OrthoDB" id="9777884at2"/>
<evidence type="ECO:0000313" key="3">
    <source>
        <dbReference type="EMBL" id="EHG20947.1"/>
    </source>
</evidence>
<dbReference type="CDD" id="cd00293">
    <property type="entry name" value="USP-like"/>
    <property type="match status" value="1"/>
</dbReference>
<dbReference type="eggNOG" id="COG0589">
    <property type="taxonomic scope" value="Bacteria"/>
</dbReference>
<evidence type="ECO:0000313" key="4">
    <source>
        <dbReference type="Proteomes" id="UP000004129"/>
    </source>
</evidence>
<gene>
    <name evidence="3" type="ORF">HMPREF9334_01143</name>
</gene>
<dbReference type="PANTHER" id="PTHR46268">
    <property type="entry name" value="STRESS RESPONSE PROTEIN NHAX"/>
    <property type="match status" value="1"/>
</dbReference>
<dbReference type="SUPFAM" id="SSF52402">
    <property type="entry name" value="Adenine nucleotide alpha hydrolases-like"/>
    <property type="match status" value="1"/>
</dbReference>
<dbReference type="STRING" id="679201.HMPREF9334_01143"/>
<dbReference type="Proteomes" id="UP000004129">
    <property type="component" value="Unassembled WGS sequence"/>
</dbReference>
<dbReference type="Pfam" id="PF00582">
    <property type="entry name" value="Usp"/>
    <property type="match status" value="1"/>
</dbReference>
<keyword evidence="4" id="KW-1185">Reference proteome</keyword>
<dbReference type="Gene3D" id="3.40.50.620">
    <property type="entry name" value="HUPs"/>
    <property type="match status" value="1"/>
</dbReference>
<dbReference type="PRINTS" id="PR01438">
    <property type="entry name" value="UNVRSLSTRESS"/>
</dbReference>